<evidence type="ECO:0000313" key="2">
    <source>
        <dbReference type="EMBL" id="CAH9069384.1"/>
    </source>
</evidence>
<accession>A0A9P1E0D3</accession>
<evidence type="ECO:0000259" key="1">
    <source>
        <dbReference type="Pfam" id="PF14111"/>
    </source>
</evidence>
<feature type="non-terminal residue" evidence="2">
    <location>
        <position position="160"/>
    </location>
</feature>
<gene>
    <name evidence="2" type="ORF">CEURO_LOCUS3184</name>
</gene>
<dbReference type="InterPro" id="IPR025558">
    <property type="entry name" value="DUF4283"/>
</dbReference>
<sequence length="160" mass="18101">MVVAAAWASPAGGSGTAVRSFAEVLAENKEVPIKVPFRHKGMPAVRFSEEEVSASAEQHKFALVGSFVRGRPAMATLRQEFEKIGFADSLSLGLLDQRHILLKFGLEEDFQRCWLKQTWIIRGFRMRISRWTPDFRPDVESPIILVWVTFDGLPLHLHVK</sequence>
<reference evidence="2" key="1">
    <citation type="submission" date="2022-07" db="EMBL/GenBank/DDBJ databases">
        <authorList>
            <person name="Macas J."/>
            <person name="Novak P."/>
            <person name="Neumann P."/>
        </authorList>
    </citation>
    <scope>NUCLEOTIDE SEQUENCE</scope>
</reference>
<dbReference type="Pfam" id="PF14111">
    <property type="entry name" value="DUF4283"/>
    <property type="match status" value="1"/>
</dbReference>
<dbReference type="PANTHER" id="PTHR31286">
    <property type="entry name" value="GLYCINE-RICH CELL WALL STRUCTURAL PROTEIN 1.8-LIKE"/>
    <property type="match status" value="1"/>
</dbReference>
<feature type="domain" description="DUF4283" evidence="1">
    <location>
        <begin position="56"/>
        <end position="138"/>
    </location>
</feature>
<comment type="caution">
    <text evidence="2">The sequence shown here is derived from an EMBL/GenBank/DDBJ whole genome shotgun (WGS) entry which is preliminary data.</text>
</comment>
<dbReference type="PANTHER" id="PTHR31286:SF179">
    <property type="entry name" value="RNASE H TYPE-1 DOMAIN-CONTAINING PROTEIN"/>
    <property type="match status" value="1"/>
</dbReference>
<evidence type="ECO:0000313" key="3">
    <source>
        <dbReference type="Proteomes" id="UP001152484"/>
    </source>
</evidence>
<proteinExistence type="predicted"/>
<dbReference type="InterPro" id="IPR040256">
    <property type="entry name" value="At4g02000-like"/>
</dbReference>
<name>A0A9P1E0D3_CUSEU</name>
<protein>
    <recommendedName>
        <fullName evidence="1">DUF4283 domain-containing protein</fullName>
    </recommendedName>
</protein>
<dbReference type="AlphaFoldDB" id="A0A9P1E0D3"/>
<dbReference type="EMBL" id="CAMAPE010000005">
    <property type="protein sequence ID" value="CAH9069384.1"/>
    <property type="molecule type" value="Genomic_DNA"/>
</dbReference>
<organism evidence="2 3">
    <name type="scientific">Cuscuta europaea</name>
    <name type="common">European dodder</name>
    <dbReference type="NCBI Taxonomy" id="41803"/>
    <lineage>
        <taxon>Eukaryota</taxon>
        <taxon>Viridiplantae</taxon>
        <taxon>Streptophyta</taxon>
        <taxon>Embryophyta</taxon>
        <taxon>Tracheophyta</taxon>
        <taxon>Spermatophyta</taxon>
        <taxon>Magnoliopsida</taxon>
        <taxon>eudicotyledons</taxon>
        <taxon>Gunneridae</taxon>
        <taxon>Pentapetalae</taxon>
        <taxon>asterids</taxon>
        <taxon>lamiids</taxon>
        <taxon>Solanales</taxon>
        <taxon>Convolvulaceae</taxon>
        <taxon>Cuscuteae</taxon>
        <taxon>Cuscuta</taxon>
        <taxon>Cuscuta subgen. Cuscuta</taxon>
    </lineage>
</organism>
<keyword evidence="3" id="KW-1185">Reference proteome</keyword>
<dbReference type="Proteomes" id="UP001152484">
    <property type="component" value="Unassembled WGS sequence"/>
</dbReference>